<dbReference type="InterPro" id="IPR047324">
    <property type="entry name" value="LbH_gamma_CA-like"/>
</dbReference>
<accession>A0A3D9HV91</accession>
<keyword evidence="2" id="KW-1185">Reference proteome</keyword>
<evidence type="ECO:0000313" key="1">
    <source>
        <dbReference type="EMBL" id="RED53423.1"/>
    </source>
</evidence>
<dbReference type="InterPro" id="IPR011004">
    <property type="entry name" value="Trimer_LpxA-like_sf"/>
</dbReference>
<dbReference type="GO" id="GO:0016740">
    <property type="term" value="F:transferase activity"/>
    <property type="evidence" value="ECO:0007669"/>
    <property type="project" value="UniProtKB-KW"/>
</dbReference>
<sequence>MDTVNAMEAGNCHILPLKDEMMLPAQILPFEDKSPFLHQTVFLAPGATVIGDVQVGADSSIWYGCVLRGDVNEIRIGRGSNIQDGTVIHVATHGQGSYIGDNVSIGHQALIHACTIEDGAFIGMNATVMDGAVVEKGAMVAAGAMVLPGRVVKSGTLWTGSPAQYRRDLTDKDQQMIDWTAPHYVELARRHLRSLGD</sequence>
<comment type="caution">
    <text evidence="1">The sequence shown here is derived from an EMBL/GenBank/DDBJ whole genome shotgun (WGS) entry which is preliminary data.</text>
</comment>
<dbReference type="CDD" id="cd04645">
    <property type="entry name" value="LbH_gamma_CA_like"/>
    <property type="match status" value="1"/>
</dbReference>
<dbReference type="InterPro" id="IPR001451">
    <property type="entry name" value="Hexapep"/>
</dbReference>
<dbReference type="PANTHER" id="PTHR13061">
    <property type="entry name" value="DYNACTIN SUBUNIT P25"/>
    <property type="match status" value="1"/>
</dbReference>
<dbReference type="EMBL" id="QRDW01000001">
    <property type="protein sequence ID" value="RED53423.1"/>
    <property type="molecule type" value="Genomic_DNA"/>
</dbReference>
<reference evidence="1 2" key="1">
    <citation type="submission" date="2018-07" db="EMBL/GenBank/DDBJ databases">
        <title>Genomic Encyclopedia of Type Strains, Phase III (KMG-III): the genomes of soil and plant-associated and newly described type strains.</title>
        <authorList>
            <person name="Whitman W."/>
        </authorList>
    </citation>
    <scope>NUCLEOTIDE SEQUENCE [LARGE SCALE GENOMIC DNA]</scope>
    <source>
        <strain evidence="1 2">CECT 8488</strain>
    </source>
</reference>
<dbReference type="AlphaFoldDB" id="A0A3D9HV91"/>
<organism evidence="1 2">
    <name type="scientific">Aestuariispira insulae</name>
    <dbReference type="NCBI Taxonomy" id="1461337"/>
    <lineage>
        <taxon>Bacteria</taxon>
        <taxon>Pseudomonadati</taxon>
        <taxon>Pseudomonadota</taxon>
        <taxon>Alphaproteobacteria</taxon>
        <taxon>Rhodospirillales</taxon>
        <taxon>Kiloniellaceae</taxon>
        <taxon>Aestuariispira</taxon>
    </lineage>
</organism>
<dbReference type="Gene3D" id="2.160.10.10">
    <property type="entry name" value="Hexapeptide repeat proteins"/>
    <property type="match status" value="1"/>
</dbReference>
<name>A0A3D9HV91_9PROT</name>
<keyword evidence="1" id="KW-0808">Transferase</keyword>
<gene>
    <name evidence="1" type="ORF">DFP90_101212</name>
</gene>
<evidence type="ECO:0000313" key="2">
    <source>
        <dbReference type="Proteomes" id="UP000256845"/>
    </source>
</evidence>
<dbReference type="Pfam" id="PF00132">
    <property type="entry name" value="Hexapep"/>
    <property type="match status" value="1"/>
</dbReference>
<dbReference type="InterPro" id="IPR050484">
    <property type="entry name" value="Transf_Hexapept/Carb_Anhydrase"/>
</dbReference>
<protein>
    <submittedName>
        <fullName evidence="1">Carbonic anhydrase/acetyltransferase-like protein (Isoleucine patch superfamily)</fullName>
    </submittedName>
</protein>
<dbReference type="SUPFAM" id="SSF51161">
    <property type="entry name" value="Trimeric LpxA-like enzymes"/>
    <property type="match status" value="1"/>
</dbReference>
<proteinExistence type="predicted"/>
<dbReference type="RefSeq" id="WP_342767782.1">
    <property type="nucleotide sequence ID" value="NZ_QRDW01000001.1"/>
</dbReference>
<dbReference type="PANTHER" id="PTHR13061:SF29">
    <property type="entry name" value="GAMMA CARBONIC ANHYDRASE-LIKE 1, MITOCHONDRIAL-RELATED"/>
    <property type="match status" value="1"/>
</dbReference>
<dbReference type="Proteomes" id="UP000256845">
    <property type="component" value="Unassembled WGS sequence"/>
</dbReference>